<dbReference type="RefSeq" id="WP_078254300.1">
    <property type="nucleotide sequence ID" value="NZ_MUYU01000015.1"/>
</dbReference>
<proteinExistence type="inferred from homology"/>
<evidence type="ECO:0000259" key="4">
    <source>
        <dbReference type="Pfam" id="PF00561"/>
    </source>
</evidence>
<dbReference type="InterPro" id="IPR051601">
    <property type="entry name" value="Serine_prot/Carboxylest_S33"/>
</dbReference>
<reference evidence="6 7" key="1">
    <citation type="submission" date="2017-02" db="EMBL/GenBank/DDBJ databases">
        <title>Draft genome sequence of Moraxella pluranimalium CCUG 54913T type strain.</title>
        <authorList>
            <person name="Salva-Serra F."/>
            <person name="Engstrom-Jakobsson H."/>
            <person name="Thorell K."/>
            <person name="Jaen-Luchoro D."/>
            <person name="Gonzales-Siles L."/>
            <person name="Karlsson R."/>
            <person name="Yazdan S."/>
            <person name="Boulund F."/>
            <person name="Johnning A."/>
            <person name="Engstrand L."/>
            <person name="Kristiansson E."/>
            <person name="Moore E."/>
        </authorList>
    </citation>
    <scope>NUCLEOTIDE SEQUENCE [LARGE SCALE GENOMIC DNA]</scope>
    <source>
        <strain evidence="6 7">CCUG 54913</strain>
    </source>
</reference>
<evidence type="ECO:0000313" key="6">
    <source>
        <dbReference type="EMBL" id="OOS23618.1"/>
    </source>
</evidence>
<comment type="similarity">
    <text evidence="1">Belongs to the peptidase S33 family.</text>
</comment>
<dbReference type="PROSITE" id="PS51257">
    <property type="entry name" value="PROKAR_LIPOPROTEIN"/>
    <property type="match status" value="1"/>
</dbReference>
<sequence>MGLPFAKLFLTKSLSGVLGVSVLSMLLSGCMTNEEKQNIQHLQDTTAMVWQKCKTDYPDWFADKPDNKLYCTTLSVPLNQYAPTAERVSLALSVLPATQKAIGNLIIIAGGPGEHSLDMSLEWLDANAPQLQQLRKQYNIIGYAPRGVAPSTPAISCGDTPIDELPSDTEPKDVMDLCEKHTGKAVLAHISSRDAVLDLERIRVALGGNQLNAIAYSYGTKVLIAYAEQFPTHLRAGVLDGVVDVTQTSAQWRAKQELGMQDAFERFVADCLTHYDCVFESLTPDQDSINYQTGAMLEPVPSFAEQFHQILRHIDSQKLTDRYEQVITADSVLSVFSELLYYQETWKDARWVLDGLSQGKTAFYNEFAKPKQQVFEENSRLVAINCADSATPWHERNKSAQSDERAQIDALTSFDDYPSNSQSHFADLCFYWPYDGTDSYAMPNKGAGTPQLLFVAQTRDPATPYDNAVKMAQVFGAPLITRNANGHTLALQGLSQCVDSAVAEYLSEPNKPMASQTCQD</sequence>
<dbReference type="Pfam" id="PF00561">
    <property type="entry name" value="Abhydrolase_1"/>
    <property type="match status" value="1"/>
</dbReference>
<evidence type="ECO:0000259" key="5">
    <source>
        <dbReference type="Pfam" id="PF08386"/>
    </source>
</evidence>
<name>A0A1T0CMP2_9GAMM</name>
<dbReference type="AlphaFoldDB" id="A0A1T0CMP2"/>
<dbReference type="EMBL" id="MUYU01000015">
    <property type="protein sequence ID" value="OOS23618.1"/>
    <property type="molecule type" value="Genomic_DNA"/>
</dbReference>
<feature type="domain" description="Peptidase S33 tripeptidyl aminopeptidase-like C-terminal" evidence="5">
    <location>
        <begin position="424"/>
        <end position="518"/>
    </location>
</feature>
<evidence type="ECO:0000256" key="2">
    <source>
        <dbReference type="ARBA" id="ARBA00022729"/>
    </source>
</evidence>
<organism evidence="6 7">
    <name type="scientific">Moraxella pluranimalium</name>
    <dbReference type="NCBI Taxonomy" id="470453"/>
    <lineage>
        <taxon>Bacteria</taxon>
        <taxon>Pseudomonadati</taxon>
        <taxon>Pseudomonadota</taxon>
        <taxon>Gammaproteobacteria</taxon>
        <taxon>Moraxellales</taxon>
        <taxon>Moraxellaceae</taxon>
        <taxon>Moraxella</taxon>
    </lineage>
</organism>
<dbReference type="PANTHER" id="PTHR43248">
    <property type="entry name" value="2-SUCCINYL-6-HYDROXY-2,4-CYCLOHEXADIENE-1-CARBOXYLATE SYNTHASE"/>
    <property type="match status" value="1"/>
</dbReference>
<dbReference type="GO" id="GO:0016787">
    <property type="term" value="F:hydrolase activity"/>
    <property type="evidence" value="ECO:0007669"/>
    <property type="project" value="UniProtKB-KW"/>
</dbReference>
<dbReference type="Gene3D" id="3.40.50.1820">
    <property type="entry name" value="alpha/beta hydrolase"/>
    <property type="match status" value="1"/>
</dbReference>
<evidence type="ECO:0000256" key="1">
    <source>
        <dbReference type="ARBA" id="ARBA00010088"/>
    </source>
</evidence>
<dbReference type="PANTHER" id="PTHR43248:SF29">
    <property type="entry name" value="TRIPEPTIDYL AMINOPEPTIDASE"/>
    <property type="match status" value="1"/>
</dbReference>
<keyword evidence="7" id="KW-1185">Reference proteome</keyword>
<dbReference type="InterPro" id="IPR000073">
    <property type="entry name" value="AB_hydrolase_1"/>
</dbReference>
<dbReference type="STRING" id="470453.B0680_06590"/>
<gene>
    <name evidence="6" type="ORF">B0680_06590</name>
</gene>
<dbReference type="InterPro" id="IPR029058">
    <property type="entry name" value="AB_hydrolase_fold"/>
</dbReference>
<dbReference type="Pfam" id="PF08386">
    <property type="entry name" value="Abhydrolase_4"/>
    <property type="match status" value="1"/>
</dbReference>
<evidence type="ECO:0000256" key="3">
    <source>
        <dbReference type="ARBA" id="ARBA00022801"/>
    </source>
</evidence>
<keyword evidence="3" id="KW-0378">Hydrolase</keyword>
<protein>
    <submittedName>
        <fullName evidence="6">Uncharacterized protein</fullName>
    </submittedName>
</protein>
<feature type="domain" description="AB hydrolase-1" evidence="4">
    <location>
        <begin position="105"/>
        <end position="281"/>
    </location>
</feature>
<comment type="caution">
    <text evidence="6">The sequence shown here is derived from an EMBL/GenBank/DDBJ whole genome shotgun (WGS) entry which is preliminary data.</text>
</comment>
<dbReference type="Proteomes" id="UP000189800">
    <property type="component" value="Unassembled WGS sequence"/>
</dbReference>
<dbReference type="SUPFAM" id="SSF53474">
    <property type="entry name" value="alpha/beta-Hydrolases"/>
    <property type="match status" value="1"/>
</dbReference>
<dbReference type="OrthoDB" id="4510475at2"/>
<evidence type="ECO:0000313" key="7">
    <source>
        <dbReference type="Proteomes" id="UP000189800"/>
    </source>
</evidence>
<dbReference type="InterPro" id="IPR013595">
    <property type="entry name" value="Pept_S33_TAP-like_C"/>
</dbReference>
<keyword evidence="2" id="KW-0732">Signal</keyword>
<accession>A0A1T0CMP2</accession>